<gene>
    <name evidence="4" type="ORF">SAMN02745202_01038</name>
</gene>
<organism evidence="4 5">
    <name type="scientific">Segatella oulorum</name>
    <dbReference type="NCBI Taxonomy" id="28136"/>
    <lineage>
        <taxon>Bacteria</taxon>
        <taxon>Pseudomonadati</taxon>
        <taxon>Bacteroidota</taxon>
        <taxon>Bacteroidia</taxon>
        <taxon>Bacteroidales</taxon>
        <taxon>Prevotellaceae</taxon>
        <taxon>Segatella</taxon>
    </lineage>
</organism>
<dbReference type="GO" id="GO:0006508">
    <property type="term" value="P:proteolysis"/>
    <property type="evidence" value="ECO:0007669"/>
    <property type="project" value="InterPro"/>
</dbReference>
<keyword evidence="4" id="KW-0031">Aminopeptidase</keyword>
<feature type="domain" description="Dipeptidylpeptidase IV N-terminal" evidence="3">
    <location>
        <begin position="169"/>
        <end position="454"/>
    </location>
</feature>
<dbReference type="Gene3D" id="2.140.10.30">
    <property type="entry name" value="Dipeptidylpeptidase IV, N-terminal domain"/>
    <property type="match status" value="1"/>
</dbReference>
<dbReference type="GO" id="GO:0008236">
    <property type="term" value="F:serine-type peptidase activity"/>
    <property type="evidence" value="ECO:0007669"/>
    <property type="project" value="InterPro"/>
</dbReference>
<dbReference type="Proteomes" id="UP000190065">
    <property type="component" value="Unassembled WGS sequence"/>
</dbReference>
<dbReference type="eggNOG" id="COG1506">
    <property type="taxonomic scope" value="Bacteria"/>
</dbReference>
<sequence>MRKQLFIVFFMQLACSLSAQTVDWKCVAQQEEDALQEIYRRSSISASWLKGSSFLMYEQYGRFYLVDARTGRQEPLIKDQQQFAVQYQTLTGDTTMKADKLRLYGLSLENNDSRYFYWTRSQKRLVYDRATQRLAWDSRPAEKDGATHREGSFSSGAYTKDSLFTMLGDKYNLHVRNNRTGQIRQLTFDGKEGASYCFTSAKDTLRAGNAMGNWRGHVYIHLMNDDSKVGNLYLIDVLHGDRPRLKTKHMPLPDEKNVRQYKLYWFNADTGEGRVLPIEKFKDQEVKLNYEDCGENLYFTRRNRGVDTLELCKLHLPTGQVSVVIQEVCKPHLNINLFSYRLLHQGREIIWWSERTGRGNYYLYDGNGRLKGRITQGDKLVAGRIEYLDLKKRRLVFIGYGDRQAYDPEYAYYYVADLNGKRQQTLTYGNGTHELQFFEDHRFAIDSYSRMDMPTVYNVVDVDAPTKHFEFARCTDKDLKAAGWQAPVLIDVPAADGKTPLYGVMYLPTHLDKTKKYPIISFVYPGPQDDQIPRSFTLDDAGNQSLAEMGFVVINVQPRGSSPLRGHDFYCFGYGNLRDYPIADDKHTIETLAHRYPFIDLNRVGICGHSGGGFMAVTAMLSYPDFYKVAFSASGNHDNNQYIQWWGETYHGLGKRGSIPTNMELAGNLKGKLMLVTGDVDDNVPPVSTLRMVDALIKKGKRFELMVLPGKDHGVWSPYYQNLMRYYFMENLMHPTSRDVNILTHE</sequence>
<dbReference type="GO" id="GO:0008239">
    <property type="term" value="F:dipeptidyl-peptidase activity"/>
    <property type="evidence" value="ECO:0007669"/>
    <property type="project" value="TreeGrafter"/>
</dbReference>
<dbReference type="SUPFAM" id="SSF53474">
    <property type="entry name" value="alpha/beta-Hydrolases"/>
    <property type="match status" value="1"/>
</dbReference>
<dbReference type="STRING" id="28136.SAMN02745202_01038"/>
<dbReference type="RefSeq" id="WP_078805597.1">
    <property type="nucleotide sequence ID" value="NZ_FUXK01000010.1"/>
</dbReference>
<reference evidence="4 5" key="1">
    <citation type="submission" date="2017-02" db="EMBL/GenBank/DDBJ databases">
        <authorList>
            <person name="Peterson S.W."/>
        </authorList>
    </citation>
    <scope>NUCLEOTIDE SEQUENCE [LARGE SCALE GENOMIC DNA]</scope>
    <source>
        <strain evidence="4 5">ATCC 43324</strain>
    </source>
</reference>
<dbReference type="SUPFAM" id="SSF82171">
    <property type="entry name" value="DPP6 N-terminal domain-like"/>
    <property type="match status" value="1"/>
</dbReference>
<evidence type="ECO:0000313" key="4">
    <source>
        <dbReference type="EMBL" id="SJZ77672.1"/>
    </source>
</evidence>
<keyword evidence="1" id="KW-0732">Signal</keyword>
<dbReference type="InterPro" id="IPR029058">
    <property type="entry name" value="AB_hydrolase_fold"/>
</dbReference>
<keyword evidence="4" id="KW-0645">Protease</keyword>
<dbReference type="InterPro" id="IPR050278">
    <property type="entry name" value="Serine_Prot_S9B/DPPIV"/>
</dbReference>
<dbReference type="PANTHER" id="PTHR11731:SF193">
    <property type="entry name" value="DIPEPTIDYL PEPTIDASE 9"/>
    <property type="match status" value="1"/>
</dbReference>
<dbReference type="Gene3D" id="3.40.50.1820">
    <property type="entry name" value="alpha/beta hydrolase"/>
    <property type="match status" value="1"/>
</dbReference>
<evidence type="ECO:0000313" key="5">
    <source>
        <dbReference type="Proteomes" id="UP000190065"/>
    </source>
</evidence>
<protein>
    <submittedName>
        <fullName evidence="4">Dipeptidyl aminopeptidase/acylaminoacyl peptidase</fullName>
    </submittedName>
</protein>
<dbReference type="InterPro" id="IPR001375">
    <property type="entry name" value="Peptidase_S9_cat"/>
</dbReference>
<dbReference type="InterPro" id="IPR002469">
    <property type="entry name" value="Peptidase_S9B_N"/>
</dbReference>
<keyword evidence="4" id="KW-0378">Hydrolase</keyword>
<dbReference type="Pfam" id="PF00326">
    <property type="entry name" value="Peptidase_S9"/>
    <property type="match status" value="1"/>
</dbReference>
<accession>A0A1T4NEH2</accession>
<name>A0A1T4NEH2_9BACT</name>
<dbReference type="PANTHER" id="PTHR11731">
    <property type="entry name" value="PROTEASE FAMILY S9B,C DIPEPTIDYL-PEPTIDASE IV-RELATED"/>
    <property type="match status" value="1"/>
</dbReference>
<evidence type="ECO:0000259" key="3">
    <source>
        <dbReference type="Pfam" id="PF00930"/>
    </source>
</evidence>
<feature type="signal peptide" evidence="1">
    <location>
        <begin position="1"/>
        <end position="19"/>
    </location>
</feature>
<dbReference type="AlphaFoldDB" id="A0A1T4NEH2"/>
<dbReference type="Pfam" id="PF00930">
    <property type="entry name" value="DPPIV_N"/>
    <property type="match status" value="1"/>
</dbReference>
<feature type="chain" id="PRO_5013227681" evidence="1">
    <location>
        <begin position="20"/>
        <end position="746"/>
    </location>
</feature>
<dbReference type="GO" id="GO:0004177">
    <property type="term" value="F:aminopeptidase activity"/>
    <property type="evidence" value="ECO:0007669"/>
    <property type="project" value="UniProtKB-KW"/>
</dbReference>
<proteinExistence type="predicted"/>
<evidence type="ECO:0000259" key="2">
    <source>
        <dbReference type="Pfam" id="PF00326"/>
    </source>
</evidence>
<evidence type="ECO:0000256" key="1">
    <source>
        <dbReference type="SAM" id="SignalP"/>
    </source>
</evidence>
<dbReference type="EMBL" id="FUXK01000010">
    <property type="protein sequence ID" value="SJZ77672.1"/>
    <property type="molecule type" value="Genomic_DNA"/>
</dbReference>
<feature type="domain" description="Peptidase S9 prolyl oligopeptidase catalytic" evidence="2">
    <location>
        <begin position="544"/>
        <end position="724"/>
    </location>
</feature>